<dbReference type="AlphaFoldDB" id="A0AAD4SG98"/>
<name>A0AAD4SG98_9MAGN</name>
<organism evidence="1 2">
    <name type="scientific">Papaver atlanticum</name>
    <dbReference type="NCBI Taxonomy" id="357466"/>
    <lineage>
        <taxon>Eukaryota</taxon>
        <taxon>Viridiplantae</taxon>
        <taxon>Streptophyta</taxon>
        <taxon>Embryophyta</taxon>
        <taxon>Tracheophyta</taxon>
        <taxon>Spermatophyta</taxon>
        <taxon>Magnoliopsida</taxon>
        <taxon>Ranunculales</taxon>
        <taxon>Papaveraceae</taxon>
        <taxon>Papaveroideae</taxon>
        <taxon>Papaver</taxon>
    </lineage>
</organism>
<keyword evidence="2" id="KW-1185">Reference proteome</keyword>
<evidence type="ECO:0000313" key="2">
    <source>
        <dbReference type="Proteomes" id="UP001202328"/>
    </source>
</evidence>
<comment type="caution">
    <text evidence="1">The sequence shown here is derived from an EMBL/GenBank/DDBJ whole genome shotgun (WGS) entry which is preliminary data.</text>
</comment>
<accession>A0AAD4SG98</accession>
<gene>
    <name evidence="1" type="ORF">MKW98_014631</name>
</gene>
<dbReference type="Proteomes" id="UP001202328">
    <property type="component" value="Unassembled WGS sequence"/>
</dbReference>
<proteinExistence type="predicted"/>
<protein>
    <submittedName>
        <fullName evidence="1">Uncharacterized protein</fullName>
    </submittedName>
</protein>
<reference evidence="1" key="1">
    <citation type="submission" date="2022-04" db="EMBL/GenBank/DDBJ databases">
        <title>A functionally conserved STORR gene fusion in Papaver species that diverged 16.8 million years ago.</title>
        <authorList>
            <person name="Catania T."/>
        </authorList>
    </citation>
    <scope>NUCLEOTIDE SEQUENCE</scope>
    <source>
        <strain evidence="1">S-188037</strain>
    </source>
</reference>
<dbReference type="EMBL" id="JAJJMB010011095">
    <property type="protein sequence ID" value="KAI3904451.1"/>
    <property type="molecule type" value="Genomic_DNA"/>
</dbReference>
<evidence type="ECO:0000313" key="1">
    <source>
        <dbReference type="EMBL" id="KAI3904451.1"/>
    </source>
</evidence>
<sequence>MISGGDQLRLSYLMLMFLVKRNTKLCLMFVCKETFLSYAKNQGRFCNSEEAIPVRKHLDTSRVLGLRDENS</sequence>